<dbReference type="Proteomes" id="UP000655225">
    <property type="component" value="Unassembled WGS sequence"/>
</dbReference>
<dbReference type="Pfam" id="PF07714">
    <property type="entry name" value="PK_Tyr_Ser-Thr"/>
    <property type="match status" value="1"/>
</dbReference>
<evidence type="ECO:0000313" key="5">
    <source>
        <dbReference type="Proteomes" id="UP000655225"/>
    </source>
</evidence>
<keyword evidence="5" id="KW-1185">Reference proteome</keyword>
<keyword evidence="2" id="KW-0067">ATP-binding</keyword>
<protein>
    <recommendedName>
        <fullName evidence="3">Protein kinase domain-containing protein</fullName>
    </recommendedName>
</protein>
<dbReference type="GO" id="GO:0005886">
    <property type="term" value="C:plasma membrane"/>
    <property type="evidence" value="ECO:0007669"/>
    <property type="project" value="TreeGrafter"/>
</dbReference>
<dbReference type="GO" id="GO:0005524">
    <property type="term" value="F:ATP binding"/>
    <property type="evidence" value="ECO:0007669"/>
    <property type="project" value="UniProtKB-KW"/>
</dbReference>
<dbReference type="OrthoDB" id="4062651at2759"/>
<comment type="caution">
    <text evidence="4">The sequence shown here is derived from an EMBL/GenBank/DDBJ whole genome shotgun (WGS) entry which is preliminary data.</text>
</comment>
<dbReference type="Gene3D" id="1.10.510.10">
    <property type="entry name" value="Transferase(Phosphotransferase) domain 1"/>
    <property type="match status" value="1"/>
</dbReference>
<dbReference type="InterPro" id="IPR001245">
    <property type="entry name" value="Ser-Thr/Tyr_kinase_cat_dom"/>
</dbReference>
<accession>A0A834YP95</accession>
<dbReference type="OMA" id="NPSKEYM"/>
<keyword evidence="1" id="KW-0547">Nucleotide-binding</keyword>
<dbReference type="PANTHER" id="PTHR27005">
    <property type="entry name" value="WALL-ASSOCIATED RECEPTOR KINASE-LIKE 21"/>
    <property type="match status" value="1"/>
</dbReference>
<evidence type="ECO:0000256" key="1">
    <source>
        <dbReference type="ARBA" id="ARBA00022741"/>
    </source>
</evidence>
<feature type="domain" description="Protein kinase" evidence="3">
    <location>
        <begin position="54"/>
        <end position="333"/>
    </location>
</feature>
<dbReference type="SUPFAM" id="SSF56112">
    <property type="entry name" value="Protein kinase-like (PK-like)"/>
    <property type="match status" value="1"/>
</dbReference>
<dbReference type="InterPro" id="IPR011009">
    <property type="entry name" value="Kinase-like_dom_sf"/>
</dbReference>
<gene>
    <name evidence="4" type="ORF">HHK36_022272</name>
</gene>
<reference evidence="4 5" key="1">
    <citation type="submission" date="2020-04" db="EMBL/GenBank/DDBJ databases">
        <title>Plant Genome Project.</title>
        <authorList>
            <person name="Zhang R.-G."/>
        </authorList>
    </citation>
    <scope>NUCLEOTIDE SEQUENCE [LARGE SCALE GENOMIC DNA]</scope>
    <source>
        <strain evidence="4">YNK0</strain>
        <tissue evidence="4">Leaf</tissue>
    </source>
</reference>
<dbReference type="GO" id="GO:0007166">
    <property type="term" value="P:cell surface receptor signaling pathway"/>
    <property type="evidence" value="ECO:0007669"/>
    <property type="project" value="InterPro"/>
</dbReference>
<dbReference type="PROSITE" id="PS50011">
    <property type="entry name" value="PROTEIN_KINASE_DOM"/>
    <property type="match status" value="1"/>
</dbReference>
<dbReference type="Gene3D" id="3.30.200.20">
    <property type="entry name" value="Phosphorylase Kinase, domain 1"/>
    <property type="match status" value="1"/>
</dbReference>
<dbReference type="PANTHER" id="PTHR27005:SF522">
    <property type="entry name" value="NON-FUNCTIONAL PSEUDOKINASE ZED1-LIKE"/>
    <property type="match status" value="1"/>
</dbReference>
<dbReference type="EMBL" id="JABCRI010000016">
    <property type="protein sequence ID" value="KAF8391932.1"/>
    <property type="molecule type" value="Genomic_DNA"/>
</dbReference>
<dbReference type="AlphaFoldDB" id="A0A834YP95"/>
<dbReference type="GO" id="GO:0004674">
    <property type="term" value="F:protein serine/threonine kinase activity"/>
    <property type="evidence" value="ECO:0007669"/>
    <property type="project" value="TreeGrafter"/>
</dbReference>
<organism evidence="4 5">
    <name type="scientific">Tetracentron sinense</name>
    <name type="common">Spur-leaf</name>
    <dbReference type="NCBI Taxonomy" id="13715"/>
    <lineage>
        <taxon>Eukaryota</taxon>
        <taxon>Viridiplantae</taxon>
        <taxon>Streptophyta</taxon>
        <taxon>Embryophyta</taxon>
        <taxon>Tracheophyta</taxon>
        <taxon>Spermatophyta</taxon>
        <taxon>Magnoliopsida</taxon>
        <taxon>Trochodendrales</taxon>
        <taxon>Trochodendraceae</taxon>
        <taxon>Tetracentron</taxon>
    </lineage>
</organism>
<name>A0A834YP95_TETSI</name>
<evidence type="ECO:0000256" key="2">
    <source>
        <dbReference type="ARBA" id="ARBA00022840"/>
    </source>
</evidence>
<proteinExistence type="predicted"/>
<evidence type="ECO:0000313" key="4">
    <source>
        <dbReference type="EMBL" id="KAF8391932.1"/>
    </source>
</evidence>
<dbReference type="InterPro" id="IPR000719">
    <property type="entry name" value="Prot_kinase_dom"/>
</dbReference>
<evidence type="ECO:0000259" key="3">
    <source>
        <dbReference type="PROSITE" id="PS50011"/>
    </source>
</evidence>
<sequence length="370" mass="41940">MWSCFRILKEREEERHFLENGARILEELITSFNGRSNPIRSFSKKVLKRATNNYHQNGFLYQNFVYKLYKGTYEDRAILVKKFTANPSKEYMGWCIKEVAVASQMSNHKNVLKLLGCCLETELPTLVYEFAASGCLSDHIFEEEFSPSKKYQQLSWESKLRIATEIAYAIAYLHTGMSKPIVHRFIYSRTIFLDQQYVAKLFEFGLSISIPLGETHADANVVGYPGFIAPESDSTRRFTVKSDVYSFGVVLFEILTGKRVLDLLKEVYGVSYGESLLVDGNEKGLRVYLKANFVKGNIEQLMACAELAIRCVTVNPEERPSMTEVAKELSRIISSARVAKAKALRVDFLLATAQSPSPVIILLDALPSRS</sequence>
<dbReference type="InterPro" id="IPR045274">
    <property type="entry name" value="WAK-like"/>
</dbReference>